<evidence type="ECO:0000256" key="1">
    <source>
        <dbReference type="SAM" id="MobiDB-lite"/>
    </source>
</evidence>
<dbReference type="EMBL" id="JBDIZK010000015">
    <property type="protein sequence ID" value="MEN3749600.1"/>
    <property type="molecule type" value="Genomic_DNA"/>
</dbReference>
<dbReference type="RefSeq" id="WP_346248645.1">
    <property type="nucleotide sequence ID" value="NZ_JBDIZK010000015.1"/>
</dbReference>
<feature type="compositionally biased region" description="Basic residues" evidence="1">
    <location>
        <begin position="1"/>
        <end position="11"/>
    </location>
</feature>
<evidence type="ECO:0000313" key="3">
    <source>
        <dbReference type="EMBL" id="MEN3749600.1"/>
    </source>
</evidence>
<feature type="transmembrane region" description="Helical" evidence="2">
    <location>
        <begin position="35"/>
        <end position="53"/>
    </location>
</feature>
<comment type="caution">
    <text evidence="3">The sequence shown here is derived from an EMBL/GenBank/DDBJ whole genome shotgun (WGS) entry which is preliminary data.</text>
</comment>
<feature type="transmembrane region" description="Helical" evidence="2">
    <location>
        <begin position="65"/>
        <end position="82"/>
    </location>
</feature>
<name>A0ABV0BDH2_9SPHN</name>
<protein>
    <submittedName>
        <fullName evidence="3">Uncharacterized protein</fullName>
    </submittedName>
</protein>
<feature type="transmembrane region" description="Helical" evidence="2">
    <location>
        <begin position="103"/>
        <end position="122"/>
    </location>
</feature>
<feature type="compositionally biased region" description="Low complexity" evidence="1">
    <location>
        <begin position="12"/>
        <end position="21"/>
    </location>
</feature>
<reference evidence="3 4" key="1">
    <citation type="submission" date="2024-05" db="EMBL/GenBank/DDBJ databases">
        <title>Sphingomonas sp. HF-S3 16S ribosomal RNA gene Genome sequencing and assembly.</title>
        <authorList>
            <person name="Lee H."/>
        </authorList>
    </citation>
    <scope>NUCLEOTIDE SEQUENCE [LARGE SCALE GENOMIC DNA]</scope>
    <source>
        <strain evidence="3 4">HF-S3</strain>
    </source>
</reference>
<organism evidence="3 4">
    <name type="scientific">Sphingomonas rustica</name>
    <dbReference type="NCBI Taxonomy" id="3103142"/>
    <lineage>
        <taxon>Bacteria</taxon>
        <taxon>Pseudomonadati</taxon>
        <taxon>Pseudomonadota</taxon>
        <taxon>Alphaproteobacteria</taxon>
        <taxon>Sphingomonadales</taxon>
        <taxon>Sphingomonadaceae</taxon>
        <taxon>Sphingomonas</taxon>
    </lineage>
</organism>
<keyword evidence="2" id="KW-1133">Transmembrane helix</keyword>
<evidence type="ECO:0000256" key="2">
    <source>
        <dbReference type="SAM" id="Phobius"/>
    </source>
</evidence>
<sequence>MKRHRGRRTGRRAALAAARPGGPRPGAPDLLTAKFATWTTFALVPFLLLVLWAPKLGFAPVPMPIQLALLALLVLCLIVSRRDTAEPDPIEQARDRRFNARRGLGYFFTGLIAFPVLTLVTGRDVVSLPALIFGTLFLSLIAGTIGCFTARVPL</sequence>
<dbReference type="Proteomes" id="UP001427805">
    <property type="component" value="Unassembled WGS sequence"/>
</dbReference>
<accession>A0ABV0BDH2</accession>
<gene>
    <name evidence="3" type="ORF">TPR58_20675</name>
</gene>
<feature type="region of interest" description="Disordered" evidence="1">
    <location>
        <begin position="1"/>
        <end position="25"/>
    </location>
</feature>
<keyword evidence="4" id="KW-1185">Reference proteome</keyword>
<keyword evidence="2" id="KW-0812">Transmembrane</keyword>
<keyword evidence="2" id="KW-0472">Membrane</keyword>
<proteinExistence type="predicted"/>
<feature type="transmembrane region" description="Helical" evidence="2">
    <location>
        <begin position="128"/>
        <end position="150"/>
    </location>
</feature>
<evidence type="ECO:0000313" key="4">
    <source>
        <dbReference type="Proteomes" id="UP001427805"/>
    </source>
</evidence>